<keyword evidence="5 6" id="KW-0472">Membrane</keyword>
<dbReference type="GO" id="GO:0016020">
    <property type="term" value="C:membrane"/>
    <property type="evidence" value="ECO:0007669"/>
    <property type="project" value="UniProtKB-SubCell"/>
</dbReference>
<reference evidence="8" key="1">
    <citation type="journal article" date="2010" name="Nature">
        <title>The Amphimedon queenslandica genome and the evolution of animal complexity.</title>
        <authorList>
            <person name="Srivastava M."/>
            <person name="Simakov O."/>
            <person name="Chapman J."/>
            <person name="Fahey B."/>
            <person name="Gauthier M.E."/>
            <person name="Mitros T."/>
            <person name="Richards G.S."/>
            <person name="Conaco C."/>
            <person name="Dacre M."/>
            <person name="Hellsten U."/>
            <person name="Larroux C."/>
            <person name="Putnam N.H."/>
            <person name="Stanke M."/>
            <person name="Adamska M."/>
            <person name="Darling A."/>
            <person name="Degnan S.M."/>
            <person name="Oakley T.H."/>
            <person name="Plachetzki D.C."/>
            <person name="Zhai Y."/>
            <person name="Adamski M."/>
            <person name="Calcino A."/>
            <person name="Cummins S.F."/>
            <person name="Goodstein D.M."/>
            <person name="Harris C."/>
            <person name="Jackson D.J."/>
            <person name="Leys S.P."/>
            <person name="Shu S."/>
            <person name="Woodcroft B.J."/>
            <person name="Vervoort M."/>
            <person name="Kosik K.S."/>
            <person name="Manning G."/>
            <person name="Degnan B.M."/>
            <person name="Rokhsar D.S."/>
        </authorList>
    </citation>
    <scope>NUCLEOTIDE SEQUENCE [LARGE SCALE GENOMIC DNA]</scope>
</reference>
<feature type="transmembrane region" description="Helical" evidence="6">
    <location>
        <begin position="53"/>
        <end position="73"/>
    </location>
</feature>
<accession>A0A1X7V174</accession>
<dbReference type="InParanoid" id="A0A1X7V174"/>
<evidence type="ECO:0000313" key="7">
    <source>
        <dbReference type="EnsemblMetazoa" id="Aqu2.1.33337_001"/>
    </source>
</evidence>
<sequence length="75" mass="8756">MISELIIFCTLLINAGAVLNFKLKKQKSVSFDDDDSSNGVGERVREFLYNLRYFRVFIAMWNIFIIVCMFLFFSG</sequence>
<evidence type="ECO:0000256" key="4">
    <source>
        <dbReference type="ARBA" id="ARBA00022989"/>
    </source>
</evidence>
<comment type="similarity">
    <text evidence="2">Belongs to the SMIM7 family.</text>
</comment>
<dbReference type="KEGG" id="aqu:100640240"/>
<evidence type="ECO:0000256" key="2">
    <source>
        <dbReference type="ARBA" id="ARBA00008578"/>
    </source>
</evidence>
<dbReference type="InterPro" id="IPR037659">
    <property type="entry name" value="SMIM7"/>
</dbReference>
<dbReference type="EnsemblMetazoa" id="XM_003386164.3">
    <property type="protein sequence ID" value="XP_003386212.1"/>
    <property type="gene ID" value="LOC100640240"/>
</dbReference>
<evidence type="ECO:0000256" key="1">
    <source>
        <dbReference type="ARBA" id="ARBA00004167"/>
    </source>
</evidence>
<keyword evidence="3 6" id="KW-0812">Transmembrane</keyword>
<dbReference type="PANTHER" id="PTHR28622">
    <property type="entry name" value="SMALL INTEGRAL MEMBRANE PROTEIN 7"/>
    <property type="match status" value="1"/>
</dbReference>
<proteinExistence type="inferred from homology"/>
<protein>
    <recommendedName>
        <fullName evidence="9">Small integral membrane protein 7</fullName>
    </recommendedName>
</protein>
<dbReference type="STRING" id="400682.A0A1X7V174"/>
<evidence type="ECO:0000313" key="8">
    <source>
        <dbReference type="Proteomes" id="UP000007879"/>
    </source>
</evidence>
<keyword evidence="8" id="KW-1185">Reference proteome</keyword>
<organism evidence="7">
    <name type="scientific">Amphimedon queenslandica</name>
    <name type="common">Sponge</name>
    <dbReference type="NCBI Taxonomy" id="400682"/>
    <lineage>
        <taxon>Eukaryota</taxon>
        <taxon>Metazoa</taxon>
        <taxon>Porifera</taxon>
        <taxon>Demospongiae</taxon>
        <taxon>Heteroscleromorpha</taxon>
        <taxon>Haplosclerida</taxon>
        <taxon>Niphatidae</taxon>
        <taxon>Amphimedon</taxon>
    </lineage>
</organism>
<keyword evidence="4 6" id="KW-1133">Transmembrane helix</keyword>
<evidence type="ECO:0000256" key="5">
    <source>
        <dbReference type="ARBA" id="ARBA00023136"/>
    </source>
</evidence>
<dbReference type="eggNOG" id="ENOG502S4E0">
    <property type="taxonomic scope" value="Eukaryota"/>
</dbReference>
<dbReference type="EnsemblMetazoa" id="Aqu2.1.33337_001">
    <property type="protein sequence ID" value="Aqu2.1.33337_001"/>
    <property type="gene ID" value="Aqu2.1.33337"/>
</dbReference>
<dbReference type="OMA" id="LWNILVM"/>
<dbReference type="OrthoDB" id="10047572at2759"/>
<name>A0A1X7V174_AMPQE</name>
<gene>
    <name evidence="7" type="primary">100640240</name>
</gene>
<evidence type="ECO:0008006" key="9">
    <source>
        <dbReference type="Google" id="ProtNLM"/>
    </source>
</evidence>
<dbReference type="Proteomes" id="UP000007879">
    <property type="component" value="Unassembled WGS sequence"/>
</dbReference>
<dbReference type="AlphaFoldDB" id="A0A1X7V174"/>
<comment type="subcellular location">
    <subcellularLocation>
        <location evidence="1">Membrane</location>
        <topology evidence="1">Single-pass membrane protein</topology>
    </subcellularLocation>
</comment>
<dbReference type="PANTHER" id="PTHR28622:SF1">
    <property type="entry name" value="SMALL INTEGRAL MEMBRANE PROTEIN 7"/>
    <property type="match status" value="1"/>
</dbReference>
<reference evidence="7" key="2">
    <citation type="submission" date="2017-05" db="UniProtKB">
        <authorList>
            <consortium name="EnsemblMetazoa"/>
        </authorList>
    </citation>
    <scope>IDENTIFICATION</scope>
</reference>
<evidence type="ECO:0000256" key="3">
    <source>
        <dbReference type="ARBA" id="ARBA00022692"/>
    </source>
</evidence>
<evidence type="ECO:0000256" key="6">
    <source>
        <dbReference type="SAM" id="Phobius"/>
    </source>
</evidence>